<reference evidence="1" key="1">
    <citation type="submission" date="2023-06" db="EMBL/GenBank/DDBJ databases">
        <authorList>
            <consortium name="Lawrence Berkeley National Laboratory"/>
            <person name="Ahrendt S."/>
            <person name="Sahu N."/>
            <person name="Indic B."/>
            <person name="Wong-Bajracharya J."/>
            <person name="Merenyi Z."/>
            <person name="Ke H.-M."/>
            <person name="Monk M."/>
            <person name="Kocsube S."/>
            <person name="Drula E."/>
            <person name="Lipzen A."/>
            <person name="Balint B."/>
            <person name="Henrissat B."/>
            <person name="Andreopoulos B."/>
            <person name="Martin F.M."/>
            <person name="Harder C.B."/>
            <person name="Rigling D."/>
            <person name="Ford K.L."/>
            <person name="Foster G.D."/>
            <person name="Pangilinan J."/>
            <person name="Papanicolaou A."/>
            <person name="Barry K."/>
            <person name="LaButti K."/>
            <person name="Viragh M."/>
            <person name="Koriabine M."/>
            <person name="Yan M."/>
            <person name="Riley R."/>
            <person name="Champramary S."/>
            <person name="Plett K.L."/>
            <person name="Tsai I.J."/>
            <person name="Slot J."/>
            <person name="Sipos G."/>
            <person name="Plett J."/>
            <person name="Nagy L.G."/>
            <person name="Grigoriev I.V."/>
        </authorList>
    </citation>
    <scope>NUCLEOTIDE SEQUENCE</scope>
    <source>
        <strain evidence="1">ICMP 16352</strain>
    </source>
</reference>
<dbReference type="Proteomes" id="UP001175227">
    <property type="component" value="Unassembled WGS sequence"/>
</dbReference>
<gene>
    <name evidence="1" type="ORF">IW261DRAFT_1341957</name>
</gene>
<dbReference type="EMBL" id="JAUEPR010000030">
    <property type="protein sequence ID" value="KAK0474003.1"/>
    <property type="molecule type" value="Genomic_DNA"/>
</dbReference>
<keyword evidence="2" id="KW-1185">Reference proteome</keyword>
<accession>A0AA39NY51</accession>
<dbReference type="AlphaFoldDB" id="A0AA39NY51"/>
<comment type="caution">
    <text evidence="1">The sequence shown here is derived from an EMBL/GenBank/DDBJ whole genome shotgun (WGS) entry which is preliminary data.</text>
</comment>
<protein>
    <submittedName>
        <fullName evidence="1">Uncharacterized protein</fullName>
    </submittedName>
</protein>
<proteinExistence type="predicted"/>
<sequence length="91" mass="10240">MEQNYDLNMYLAVTLAPNSSYYKSPEALSAIHPLATLVGQVGALDDVWMLSVSMSGWGQRSEEVLASLKADRGIQRVDVQWPRQRSKRDEL</sequence>
<evidence type="ECO:0000313" key="1">
    <source>
        <dbReference type="EMBL" id="KAK0474003.1"/>
    </source>
</evidence>
<name>A0AA39NY51_9AGAR</name>
<evidence type="ECO:0000313" key="2">
    <source>
        <dbReference type="Proteomes" id="UP001175227"/>
    </source>
</evidence>
<organism evidence="1 2">
    <name type="scientific">Armillaria novae-zelandiae</name>
    <dbReference type="NCBI Taxonomy" id="153914"/>
    <lineage>
        <taxon>Eukaryota</taxon>
        <taxon>Fungi</taxon>
        <taxon>Dikarya</taxon>
        <taxon>Basidiomycota</taxon>
        <taxon>Agaricomycotina</taxon>
        <taxon>Agaricomycetes</taxon>
        <taxon>Agaricomycetidae</taxon>
        <taxon>Agaricales</taxon>
        <taxon>Marasmiineae</taxon>
        <taxon>Physalacriaceae</taxon>
        <taxon>Armillaria</taxon>
    </lineage>
</organism>